<feature type="compositionally biased region" description="Basic and acidic residues" evidence="1">
    <location>
        <begin position="51"/>
        <end position="67"/>
    </location>
</feature>
<protein>
    <submittedName>
        <fullName evidence="2">Uncharacterized protein</fullName>
    </submittedName>
</protein>
<sequence>MHYHDMLQLASESPYIDRMKRTIKQFRITEVELASWALTIHSHYVARQKIPDKPDAAGKPTADDLVEKQTTLI</sequence>
<organism evidence="2 3">
    <name type="scientific">Phytophthora infestans</name>
    <name type="common">Potato late blight agent</name>
    <name type="synonym">Botrytis infestans</name>
    <dbReference type="NCBI Taxonomy" id="4787"/>
    <lineage>
        <taxon>Eukaryota</taxon>
        <taxon>Sar</taxon>
        <taxon>Stramenopiles</taxon>
        <taxon>Oomycota</taxon>
        <taxon>Peronosporomycetes</taxon>
        <taxon>Peronosporales</taxon>
        <taxon>Peronosporaceae</taxon>
        <taxon>Phytophthora</taxon>
    </lineage>
</organism>
<name>A0A8S9ULC4_PHYIN</name>
<evidence type="ECO:0000313" key="2">
    <source>
        <dbReference type="EMBL" id="KAF4141333.1"/>
    </source>
</evidence>
<reference evidence="2" key="1">
    <citation type="submission" date="2020-03" db="EMBL/GenBank/DDBJ databases">
        <title>Hybrid Assembly of Korean Phytophthora infestans isolates.</title>
        <authorList>
            <person name="Prokchorchik M."/>
            <person name="Lee Y."/>
            <person name="Seo J."/>
            <person name="Cho J.-H."/>
            <person name="Park Y.-E."/>
            <person name="Jang D.-C."/>
            <person name="Im J.-S."/>
            <person name="Choi J.-G."/>
            <person name="Park H.-J."/>
            <person name="Lee G.-B."/>
            <person name="Lee Y.-G."/>
            <person name="Hong S.-Y."/>
            <person name="Cho K."/>
            <person name="Sohn K.H."/>
        </authorList>
    </citation>
    <scope>NUCLEOTIDE SEQUENCE</scope>
    <source>
        <strain evidence="2">KR_2_A2</strain>
    </source>
</reference>
<feature type="region of interest" description="Disordered" evidence="1">
    <location>
        <begin position="51"/>
        <end position="73"/>
    </location>
</feature>
<evidence type="ECO:0000256" key="1">
    <source>
        <dbReference type="SAM" id="MobiDB-lite"/>
    </source>
</evidence>
<gene>
    <name evidence="2" type="ORF">GN958_ATG09439</name>
</gene>
<dbReference type="Proteomes" id="UP000704712">
    <property type="component" value="Unassembled WGS sequence"/>
</dbReference>
<evidence type="ECO:0000313" key="3">
    <source>
        <dbReference type="Proteomes" id="UP000704712"/>
    </source>
</evidence>
<proteinExistence type="predicted"/>
<dbReference type="AlphaFoldDB" id="A0A8S9ULC4"/>
<dbReference type="EMBL" id="JAACNO010001352">
    <property type="protein sequence ID" value="KAF4141333.1"/>
    <property type="molecule type" value="Genomic_DNA"/>
</dbReference>
<comment type="caution">
    <text evidence="2">The sequence shown here is derived from an EMBL/GenBank/DDBJ whole genome shotgun (WGS) entry which is preliminary data.</text>
</comment>
<accession>A0A8S9ULC4</accession>